<feature type="transmembrane region" description="Helical" evidence="1">
    <location>
        <begin position="100"/>
        <end position="125"/>
    </location>
</feature>
<keyword evidence="1" id="KW-1133">Transmembrane helix</keyword>
<keyword evidence="1" id="KW-0472">Membrane</keyword>
<feature type="transmembrane region" description="Helical" evidence="1">
    <location>
        <begin position="48"/>
        <end position="70"/>
    </location>
</feature>
<gene>
    <name evidence="2" type="ORF">SPHA_77837</name>
</gene>
<proteinExistence type="predicted"/>
<keyword evidence="1" id="KW-0812">Transmembrane</keyword>
<organism evidence="2 3">
    <name type="scientific">Acanthosepion pharaonis</name>
    <name type="common">Pharaoh cuttlefish</name>
    <name type="synonym">Sepia pharaonis</name>
    <dbReference type="NCBI Taxonomy" id="158019"/>
    <lineage>
        <taxon>Eukaryota</taxon>
        <taxon>Metazoa</taxon>
        <taxon>Spiralia</taxon>
        <taxon>Lophotrochozoa</taxon>
        <taxon>Mollusca</taxon>
        <taxon>Cephalopoda</taxon>
        <taxon>Coleoidea</taxon>
        <taxon>Decapodiformes</taxon>
        <taxon>Sepiida</taxon>
        <taxon>Sepiina</taxon>
        <taxon>Sepiidae</taxon>
        <taxon>Acanthosepion</taxon>
    </lineage>
</organism>
<feature type="transmembrane region" description="Helical" evidence="1">
    <location>
        <begin position="131"/>
        <end position="157"/>
    </location>
</feature>
<dbReference type="EMBL" id="CAHIKZ030005524">
    <property type="protein sequence ID" value="CAE1328300.1"/>
    <property type="molecule type" value="Genomic_DNA"/>
</dbReference>
<comment type="caution">
    <text evidence="2">The sequence shown here is derived from an EMBL/GenBank/DDBJ whole genome shotgun (WGS) entry which is preliminary data.</text>
</comment>
<dbReference type="AlphaFoldDB" id="A0A812EPZ9"/>
<evidence type="ECO:0000256" key="1">
    <source>
        <dbReference type="SAM" id="Phobius"/>
    </source>
</evidence>
<sequence length="158" mass="18645">MVSPFLFLHPFSHFLSLCSFFFLFSLSPCPPYLLTDASDSLLFVPSSIYFFFCSSPHLSHFFLFSLVAMFTSQQTFLFSLIHLVSFFYFSLYINDLSVFLFLVCHYFFFSFLVFPVPLFTFYYFFVPLLFFFFFFFRSLSLSLLPIAIISFSALSLLK</sequence>
<evidence type="ECO:0000313" key="2">
    <source>
        <dbReference type="EMBL" id="CAE1328300.1"/>
    </source>
</evidence>
<name>A0A812EPZ9_ACAPH</name>
<feature type="transmembrane region" description="Helical" evidence="1">
    <location>
        <begin position="6"/>
        <end position="27"/>
    </location>
</feature>
<feature type="transmembrane region" description="Helical" evidence="1">
    <location>
        <begin position="76"/>
        <end position="93"/>
    </location>
</feature>
<protein>
    <submittedName>
        <fullName evidence="2">Uncharacterized protein</fullName>
    </submittedName>
</protein>
<dbReference type="Proteomes" id="UP000597762">
    <property type="component" value="Unassembled WGS sequence"/>
</dbReference>
<evidence type="ECO:0000313" key="3">
    <source>
        <dbReference type="Proteomes" id="UP000597762"/>
    </source>
</evidence>
<reference evidence="2" key="1">
    <citation type="submission" date="2021-01" db="EMBL/GenBank/DDBJ databases">
        <authorList>
            <person name="Li R."/>
            <person name="Bekaert M."/>
        </authorList>
    </citation>
    <scope>NUCLEOTIDE SEQUENCE</scope>
    <source>
        <strain evidence="2">Farmed</strain>
    </source>
</reference>
<keyword evidence="3" id="KW-1185">Reference proteome</keyword>
<accession>A0A812EPZ9</accession>